<dbReference type="PANTHER" id="PTHR46577">
    <property type="entry name" value="HTH-TYPE TRANSCRIPTIONAL REGULATORY PROTEIN GABR"/>
    <property type="match status" value="1"/>
</dbReference>
<comment type="caution">
    <text evidence="7">The sequence shown here is derived from an EMBL/GenBank/DDBJ whole genome shotgun (WGS) entry which is preliminary data.</text>
</comment>
<proteinExistence type="inferred from homology"/>
<evidence type="ECO:0000256" key="4">
    <source>
        <dbReference type="ARBA" id="ARBA00023125"/>
    </source>
</evidence>
<evidence type="ECO:0000259" key="6">
    <source>
        <dbReference type="PROSITE" id="PS50949"/>
    </source>
</evidence>
<keyword evidence="3" id="KW-0805">Transcription regulation</keyword>
<dbReference type="PANTHER" id="PTHR46577:SF1">
    <property type="entry name" value="HTH-TYPE TRANSCRIPTIONAL REGULATORY PROTEIN GABR"/>
    <property type="match status" value="1"/>
</dbReference>
<dbReference type="SMART" id="SM00345">
    <property type="entry name" value="HTH_GNTR"/>
    <property type="match status" value="1"/>
</dbReference>
<dbReference type="InterPro" id="IPR015421">
    <property type="entry name" value="PyrdxlP-dep_Trfase_major"/>
</dbReference>
<dbReference type="SUPFAM" id="SSF46785">
    <property type="entry name" value="Winged helix' DNA-binding domain"/>
    <property type="match status" value="1"/>
</dbReference>
<dbReference type="InterPro" id="IPR015424">
    <property type="entry name" value="PyrdxlP-dep_Trfase"/>
</dbReference>
<dbReference type="InterPro" id="IPR036388">
    <property type="entry name" value="WH-like_DNA-bd_sf"/>
</dbReference>
<evidence type="ECO:0000256" key="1">
    <source>
        <dbReference type="ARBA" id="ARBA00005384"/>
    </source>
</evidence>
<dbReference type="Gene3D" id="3.40.640.10">
    <property type="entry name" value="Type I PLP-dependent aspartate aminotransferase-like (Major domain)"/>
    <property type="match status" value="1"/>
</dbReference>
<protein>
    <submittedName>
        <fullName evidence="7">GntR family transcriptional regulator</fullName>
    </submittedName>
</protein>
<keyword evidence="2" id="KW-0663">Pyridoxal phosphate</keyword>
<dbReference type="Pfam" id="PF00155">
    <property type="entry name" value="Aminotran_1_2"/>
    <property type="match status" value="1"/>
</dbReference>
<dbReference type="GO" id="GO:0003700">
    <property type="term" value="F:DNA-binding transcription factor activity"/>
    <property type="evidence" value="ECO:0007669"/>
    <property type="project" value="InterPro"/>
</dbReference>
<name>A0A917CDN1_9HYPH</name>
<dbReference type="AlphaFoldDB" id="A0A917CDN1"/>
<dbReference type="InterPro" id="IPR051446">
    <property type="entry name" value="HTH_trans_reg/aminotransferase"/>
</dbReference>
<reference evidence="7" key="2">
    <citation type="submission" date="2020-09" db="EMBL/GenBank/DDBJ databases">
        <authorList>
            <person name="Sun Q."/>
            <person name="Sedlacek I."/>
        </authorList>
    </citation>
    <scope>NUCLEOTIDE SEQUENCE</scope>
    <source>
        <strain evidence="7">CCM 7897</strain>
    </source>
</reference>
<sequence>MSDTLDMRGDYRALADTLAADIASGRLPAGTRLPAQRDFAYQHKIAPSTASRVYGELTRRGLITGEVGRGSYVRALEVAATGALGEPVGAPVDLQLNFPILPGQDAELAQVLSRMMKQPTLAAAFRPLSAAATREARGITADFLARAGWRPDPEGIVFTANGRQAIAAAFAVLAPPGERIAVEALTYPAVKWIAARLGITLVPLPMDARGLRPDALLKAHRAAPIRGVYLQPILHNPLSHSMDAARRAEIADVLASENLTAVEDVIYGFLSEEAPLAAIAPEHTLLVDSLSKRVAPGLTLGFLSGPPAWSARLVSAVRTGAWAATGLPLAAALQVMTDGVAARLVAGKQKDAAERQSLLRTVFDAAVLKTDPRSYHAWLELPDHWRSDAFAAAAARRGIAITPSSAFCVTPGHAPNAVRLALSPPPLPVLRDALITLRQMAETGPMESEIE</sequence>
<dbReference type="CDD" id="cd00609">
    <property type="entry name" value="AAT_like"/>
    <property type="match status" value="1"/>
</dbReference>
<reference evidence="7" key="1">
    <citation type="journal article" date="2014" name="Int. J. Syst. Evol. Microbiol.">
        <title>Complete genome sequence of Corynebacterium casei LMG S-19264T (=DSM 44701T), isolated from a smear-ripened cheese.</title>
        <authorList>
            <consortium name="US DOE Joint Genome Institute (JGI-PGF)"/>
            <person name="Walter F."/>
            <person name="Albersmeier A."/>
            <person name="Kalinowski J."/>
            <person name="Ruckert C."/>
        </authorList>
    </citation>
    <scope>NUCLEOTIDE SEQUENCE</scope>
    <source>
        <strain evidence="7">CCM 7897</strain>
    </source>
</reference>
<dbReference type="CDD" id="cd07377">
    <property type="entry name" value="WHTH_GntR"/>
    <property type="match status" value="1"/>
</dbReference>
<gene>
    <name evidence="7" type="ORF">GCM10007301_46820</name>
</gene>
<dbReference type="GO" id="GO:0030170">
    <property type="term" value="F:pyridoxal phosphate binding"/>
    <property type="evidence" value="ECO:0007669"/>
    <property type="project" value="InterPro"/>
</dbReference>
<keyword evidence="4" id="KW-0238">DNA-binding</keyword>
<dbReference type="InterPro" id="IPR036390">
    <property type="entry name" value="WH_DNA-bd_sf"/>
</dbReference>
<dbReference type="GO" id="GO:0003677">
    <property type="term" value="F:DNA binding"/>
    <property type="evidence" value="ECO:0007669"/>
    <property type="project" value="UniProtKB-KW"/>
</dbReference>
<evidence type="ECO:0000256" key="3">
    <source>
        <dbReference type="ARBA" id="ARBA00023015"/>
    </source>
</evidence>
<dbReference type="Gene3D" id="3.90.1150.10">
    <property type="entry name" value="Aspartate Aminotransferase, domain 1"/>
    <property type="match status" value="1"/>
</dbReference>
<dbReference type="Proteomes" id="UP000606044">
    <property type="component" value="Unassembled WGS sequence"/>
</dbReference>
<dbReference type="InterPro" id="IPR000524">
    <property type="entry name" value="Tscrpt_reg_HTH_GntR"/>
</dbReference>
<dbReference type="RefSeq" id="WP_244644622.1">
    <property type="nucleotide sequence ID" value="NZ_BMCT01000008.1"/>
</dbReference>
<feature type="domain" description="HTH gntR-type" evidence="6">
    <location>
        <begin position="8"/>
        <end position="76"/>
    </location>
</feature>
<evidence type="ECO:0000313" key="7">
    <source>
        <dbReference type="EMBL" id="GGF81320.1"/>
    </source>
</evidence>
<dbReference type="PROSITE" id="PS50949">
    <property type="entry name" value="HTH_GNTR"/>
    <property type="match status" value="1"/>
</dbReference>
<keyword evidence="8" id="KW-1185">Reference proteome</keyword>
<accession>A0A917CDN1</accession>
<evidence type="ECO:0000256" key="5">
    <source>
        <dbReference type="ARBA" id="ARBA00023163"/>
    </source>
</evidence>
<evidence type="ECO:0000313" key="8">
    <source>
        <dbReference type="Proteomes" id="UP000606044"/>
    </source>
</evidence>
<dbReference type="InterPro" id="IPR015422">
    <property type="entry name" value="PyrdxlP-dep_Trfase_small"/>
</dbReference>
<evidence type="ECO:0000256" key="2">
    <source>
        <dbReference type="ARBA" id="ARBA00022898"/>
    </source>
</evidence>
<dbReference type="Pfam" id="PF00392">
    <property type="entry name" value="GntR"/>
    <property type="match status" value="1"/>
</dbReference>
<comment type="similarity">
    <text evidence="1">In the C-terminal section; belongs to the class-I pyridoxal-phosphate-dependent aminotransferase family.</text>
</comment>
<dbReference type="Gene3D" id="1.10.10.10">
    <property type="entry name" value="Winged helix-like DNA-binding domain superfamily/Winged helix DNA-binding domain"/>
    <property type="match status" value="1"/>
</dbReference>
<dbReference type="SUPFAM" id="SSF53383">
    <property type="entry name" value="PLP-dependent transferases"/>
    <property type="match status" value="1"/>
</dbReference>
<keyword evidence="5" id="KW-0804">Transcription</keyword>
<dbReference type="InterPro" id="IPR004839">
    <property type="entry name" value="Aminotransferase_I/II_large"/>
</dbReference>
<organism evidence="7 8">
    <name type="scientific">Azorhizobium oxalatiphilum</name>
    <dbReference type="NCBI Taxonomy" id="980631"/>
    <lineage>
        <taxon>Bacteria</taxon>
        <taxon>Pseudomonadati</taxon>
        <taxon>Pseudomonadota</taxon>
        <taxon>Alphaproteobacteria</taxon>
        <taxon>Hyphomicrobiales</taxon>
        <taxon>Xanthobacteraceae</taxon>
        <taxon>Azorhizobium</taxon>
    </lineage>
</organism>
<dbReference type="EMBL" id="BMCT01000008">
    <property type="protein sequence ID" value="GGF81320.1"/>
    <property type="molecule type" value="Genomic_DNA"/>
</dbReference>